<dbReference type="RefSeq" id="WP_124685522.1">
    <property type="nucleotide sequence ID" value="NZ_CP033970.1"/>
</dbReference>
<dbReference type="AlphaFoldDB" id="A0A3G8H6R7"/>
<evidence type="ECO:0000256" key="4">
    <source>
        <dbReference type="ARBA" id="ARBA00022989"/>
    </source>
</evidence>
<dbReference type="OrthoDB" id="9804822at2"/>
<feature type="transmembrane region" description="Helical" evidence="6">
    <location>
        <begin position="187"/>
        <end position="205"/>
    </location>
</feature>
<protein>
    <submittedName>
        <fullName evidence="7">LysE family translocator</fullName>
    </submittedName>
</protein>
<dbReference type="GO" id="GO:0015171">
    <property type="term" value="F:amino acid transmembrane transporter activity"/>
    <property type="evidence" value="ECO:0007669"/>
    <property type="project" value="TreeGrafter"/>
</dbReference>
<evidence type="ECO:0000313" key="8">
    <source>
        <dbReference type="Proteomes" id="UP000270411"/>
    </source>
</evidence>
<feature type="transmembrane region" description="Helical" evidence="6">
    <location>
        <begin position="113"/>
        <end position="134"/>
    </location>
</feature>
<evidence type="ECO:0000256" key="1">
    <source>
        <dbReference type="ARBA" id="ARBA00004651"/>
    </source>
</evidence>
<evidence type="ECO:0000256" key="3">
    <source>
        <dbReference type="ARBA" id="ARBA00022692"/>
    </source>
</evidence>
<evidence type="ECO:0000256" key="2">
    <source>
        <dbReference type="ARBA" id="ARBA00022475"/>
    </source>
</evidence>
<dbReference type="Pfam" id="PF01810">
    <property type="entry name" value="LysE"/>
    <property type="match status" value="1"/>
</dbReference>
<sequence length="208" mass="22146">MPPIETLLPFLGIALLLSLAPGPDNIFVLLQSAMHGTRAGLTVVLGLCTGLLVHTAVVAVGLAALLAASAVAFTILKVAGALYLVYLAWQAFRAPVGQVGTPGHAARPVRNMYLRGVVMNLTNPKVVIFFLAFLPQFVNPQQGHVAVQLMVLGFVFIVATLLVFGSIAWFSGVFGRVLMRSARVQRAVNWFAGTVFLALAGRLVLSQR</sequence>
<organism evidence="7 8">
    <name type="scientific">Cupriavidus pauculus</name>
    <dbReference type="NCBI Taxonomy" id="82633"/>
    <lineage>
        <taxon>Bacteria</taxon>
        <taxon>Pseudomonadati</taxon>
        <taxon>Pseudomonadota</taxon>
        <taxon>Betaproteobacteria</taxon>
        <taxon>Burkholderiales</taxon>
        <taxon>Burkholderiaceae</taxon>
        <taxon>Cupriavidus</taxon>
    </lineage>
</organism>
<keyword evidence="3 6" id="KW-0812">Transmembrane</keyword>
<feature type="transmembrane region" description="Helical" evidence="6">
    <location>
        <begin position="146"/>
        <end position="175"/>
    </location>
</feature>
<feature type="transmembrane region" description="Helical" evidence="6">
    <location>
        <begin position="6"/>
        <end position="30"/>
    </location>
</feature>
<feature type="transmembrane region" description="Helical" evidence="6">
    <location>
        <begin position="71"/>
        <end position="92"/>
    </location>
</feature>
<dbReference type="PIRSF" id="PIRSF006324">
    <property type="entry name" value="LeuE"/>
    <property type="match status" value="1"/>
</dbReference>
<dbReference type="EMBL" id="CP033970">
    <property type="protein sequence ID" value="AZG15790.1"/>
    <property type="molecule type" value="Genomic_DNA"/>
</dbReference>
<name>A0A3G8H6R7_9BURK</name>
<dbReference type="PANTHER" id="PTHR30086:SF20">
    <property type="entry name" value="ARGININE EXPORTER PROTEIN ARGO-RELATED"/>
    <property type="match status" value="1"/>
</dbReference>
<evidence type="ECO:0000313" key="7">
    <source>
        <dbReference type="EMBL" id="AZG15790.1"/>
    </source>
</evidence>
<dbReference type="GO" id="GO:0005886">
    <property type="term" value="C:plasma membrane"/>
    <property type="evidence" value="ECO:0007669"/>
    <property type="project" value="UniProtKB-SubCell"/>
</dbReference>
<feature type="transmembrane region" description="Helical" evidence="6">
    <location>
        <begin position="42"/>
        <end position="65"/>
    </location>
</feature>
<dbReference type="Proteomes" id="UP000270411">
    <property type="component" value="Chromosome 2"/>
</dbReference>
<dbReference type="KEGG" id="cpau:EHF44_20275"/>
<proteinExistence type="predicted"/>
<accession>A0A3G8H6R7</accession>
<reference evidence="8" key="1">
    <citation type="submission" date="2018-11" db="EMBL/GenBank/DDBJ databases">
        <title>FDA dAtabase for Regulatory Grade micrObial Sequences (FDA-ARGOS): Supporting development and validation of Infectious Disease Dx tests.</title>
        <authorList>
            <person name="Goldberg B."/>
            <person name="Campos J."/>
            <person name="Tallon L."/>
            <person name="Sadzewicz L."/>
            <person name="Zhao X."/>
            <person name="Vavikolanu K."/>
            <person name="Mehta A."/>
            <person name="Aluvathingal J."/>
            <person name="Nadendla S."/>
            <person name="Geyer C."/>
            <person name="Nandy P."/>
            <person name="Yan Y."/>
            <person name="Sichtig H."/>
        </authorList>
    </citation>
    <scope>NUCLEOTIDE SEQUENCE [LARGE SCALE GENOMIC DNA]</scope>
    <source>
        <strain evidence="8">FDAARGOS_614</strain>
    </source>
</reference>
<keyword evidence="5 6" id="KW-0472">Membrane</keyword>
<gene>
    <name evidence="7" type="ORF">EHF44_20275</name>
</gene>
<keyword evidence="2" id="KW-1003">Cell membrane</keyword>
<evidence type="ECO:0000256" key="5">
    <source>
        <dbReference type="ARBA" id="ARBA00023136"/>
    </source>
</evidence>
<evidence type="ECO:0000256" key="6">
    <source>
        <dbReference type="SAM" id="Phobius"/>
    </source>
</evidence>
<comment type="subcellular location">
    <subcellularLocation>
        <location evidence="1">Cell membrane</location>
        <topology evidence="1">Multi-pass membrane protein</topology>
    </subcellularLocation>
</comment>
<dbReference type="PANTHER" id="PTHR30086">
    <property type="entry name" value="ARGININE EXPORTER PROTEIN ARGO"/>
    <property type="match status" value="1"/>
</dbReference>
<dbReference type="InterPro" id="IPR001123">
    <property type="entry name" value="LeuE-type"/>
</dbReference>
<keyword evidence="4 6" id="KW-1133">Transmembrane helix</keyword>